<name>A0A1T4X3E8_9BACT</name>
<dbReference type="InterPro" id="IPR052894">
    <property type="entry name" value="AsmA-related"/>
</dbReference>
<dbReference type="AlphaFoldDB" id="A0A1T4X3E8"/>
<dbReference type="PANTHER" id="PTHR30441">
    <property type="entry name" value="DUF748 DOMAIN-CONTAINING PROTEIN"/>
    <property type="match status" value="1"/>
</dbReference>
<reference evidence="3 4" key="1">
    <citation type="submission" date="2017-02" db="EMBL/GenBank/DDBJ databases">
        <authorList>
            <person name="Peterson S.W."/>
        </authorList>
    </citation>
    <scope>NUCLEOTIDE SEQUENCE [LARGE SCALE GENOMIC DNA]</scope>
    <source>
        <strain evidence="3 4">DSM 16080</strain>
    </source>
</reference>
<feature type="region of interest" description="Disordered" evidence="1">
    <location>
        <begin position="395"/>
        <end position="421"/>
    </location>
</feature>
<dbReference type="PANTHER" id="PTHR30441:SF4">
    <property type="entry name" value="PROTEIN ASMA"/>
    <property type="match status" value="1"/>
</dbReference>
<feature type="region of interest" description="Disordered" evidence="1">
    <location>
        <begin position="135"/>
        <end position="155"/>
    </location>
</feature>
<evidence type="ECO:0000256" key="1">
    <source>
        <dbReference type="SAM" id="MobiDB-lite"/>
    </source>
</evidence>
<dbReference type="InterPro" id="IPR007844">
    <property type="entry name" value="AsmA"/>
</dbReference>
<evidence type="ECO:0000313" key="3">
    <source>
        <dbReference type="EMBL" id="SKA83678.1"/>
    </source>
</evidence>
<feature type="compositionally biased region" description="Basic and acidic residues" evidence="1">
    <location>
        <begin position="740"/>
        <end position="749"/>
    </location>
</feature>
<feature type="domain" description="AsmA" evidence="2">
    <location>
        <begin position="1"/>
        <end position="599"/>
    </location>
</feature>
<organism evidence="3 4">
    <name type="scientific">Paucidesulfovibrio gracilis DSM 16080</name>
    <dbReference type="NCBI Taxonomy" id="1121449"/>
    <lineage>
        <taxon>Bacteria</taxon>
        <taxon>Pseudomonadati</taxon>
        <taxon>Thermodesulfobacteriota</taxon>
        <taxon>Desulfovibrionia</taxon>
        <taxon>Desulfovibrionales</taxon>
        <taxon>Desulfovibrionaceae</taxon>
        <taxon>Paucidesulfovibrio</taxon>
    </lineage>
</organism>
<accession>A0A1T4X3E8</accession>
<feature type="compositionally biased region" description="Low complexity" evidence="1">
    <location>
        <begin position="139"/>
        <end position="148"/>
    </location>
</feature>
<evidence type="ECO:0000313" key="4">
    <source>
        <dbReference type="Proteomes" id="UP000190027"/>
    </source>
</evidence>
<dbReference type="GO" id="GO:0090313">
    <property type="term" value="P:regulation of protein targeting to membrane"/>
    <property type="evidence" value="ECO:0007669"/>
    <property type="project" value="TreeGrafter"/>
</dbReference>
<keyword evidence="4" id="KW-1185">Reference proteome</keyword>
<dbReference type="Pfam" id="PF05170">
    <property type="entry name" value="AsmA"/>
    <property type="match status" value="1"/>
</dbReference>
<dbReference type="EMBL" id="FUYC01000006">
    <property type="protein sequence ID" value="SKA83678.1"/>
    <property type="molecule type" value="Genomic_DNA"/>
</dbReference>
<evidence type="ECO:0000259" key="2">
    <source>
        <dbReference type="Pfam" id="PF05170"/>
    </source>
</evidence>
<proteinExistence type="predicted"/>
<feature type="region of interest" description="Disordered" evidence="1">
    <location>
        <begin position="710"/>
        <end position="749"/>
    </location>
</feature>
<dbReference type="Proteomes" id="UP000190027">
    <property type="component" value="Unassembled WGS sequence"/>
</dbReference>
<dbReference type="GO" id="GO:0005886">
    <property type="term" value="C:plasma membrane"/>
    <property type="evidence" value="ECO:0007669"/>
    <property type="project" value="TreeGrafter"/>
</dbReference>
<dbReference type="OrthoDB" id="9766390at2"/>
<dbReference type="STRING" id="1121449.SAMN02745704_01698"/>
<sequence>MTKLLKRILLVLGGLAVLLAVGLTLVVLLVDPNEYKDDITKAVYETTGMELTIEGNLELRVFPWIGVDTGAVRLGNPPGFGDEPFVSLQSASVSLQVLPLLSGSVQAGQIDVQGLRLNLLRNADGAANWEALGKKDAAETAPAEEQPQSGADKAGQGLDLAIGGLNVTDANILFDDRQAGKRFALEGLNLRLGEVQPGQPFDMKVSLGLESSQPPLGADIQVQAVAALDLAQQVYELNDLQATVQARGEAVPGGETTVQADARTLLADLGRQVVTTEGLTLNVYGVTLNAELAASDIKSAPRAKGTLRVDPFDAKKLLTALGQTPPETTDPTALGNVSLALGFDYGPDAATVHDLILNLDGQEITGEASMIAGDVPAYDVKIQADSLNLDPYRAPQAEEPAETEAETDPQTTPAGQDEKPLLPKAVAEQLRSLRLDALLKVGQLKASPAELSDLLILITARDGLLKVEPASFTLYEGDLTSSMSMDVRGTIPNYALNLDLNGLAIGPLLQAIQGKESLSGRTNAETALTVRGNTLEQLKRTLSGNVRFDIHDGVFPGVDLAGVMTKAYRKLESSGDGEIQTQEDARTQFGLVSGSATITNGLVDNRDFLFKSPFLQADGEGVVSLPENSVNYLVVGALLASTEGQGRGDKADYVGIGIPIRVKGDFDDLHFWPDPVKWAEMIAGGALNILGDGAETVLDTPGALLDAVGGLGSKNEGAAKEEPTQGAAPDQSSSSNPLDEVEKGLKGLF</sequence>
<gene>
    <name evidence="3" type="ORF">SAMN02745704_01698</name>
</gene>
<dbReference type="RefSeq" id="WP_078717258.1">
    <property type="nucleotide sequence ID" value="NZ_FUYC01000006.1"/>
</dbReference>
<protein>
    <submittedName>
        <fullName evidence="3">AsmA protein</fullName>
    </submittedName>
</protein>